<dbReference type="CDD" id="cd07103">
    <property type="entry name" value="ALDH_F5_SSADH_GabD"/>
    <property type="match status" value="1"/>
</dbReference>
<dbReference type="Proteomes" id="UP001160334">
    <property type="component" value="Unassembled WGS sequence"/>
</dbReference>
<dbReference type="EC" id="1.2.1.16" evidence="5"/>
<evidence type="ECO:0000313" key="5">
    <source>
        <dbReference type="EMBL" id="MDH6283614.1"/>
    </source>
</evidence>
<organism evidence="5 6">
    <name type="scientific">Prescottella agglutinans</name>
    <dbReference type="NCBI Taxonomy" id="1644129"/>
    <lineage>
        <taxon>Bacteria</taxon>
        <taxon>Bacillati</taxon>
        <taxon>Actinomycetota</taxon>
        <taxon>Actinomycetes</taxon>
        <taxon>Mycobacteriales</taxon>
        <taxon>Nocardiaceae</taxon>
        <taxon>Prescottella</taxon>
    </lineage>
</organism>
<feature type="domain" description="Aldehyde dehydrogenase" evidence="4">
    <location>
        <begin position="28"/>
        <end position="481"/>
    </location>
</feature>
<dbReference type="GO" id="GO:0036243">
    <property type="term" value="F:succinate-semialdehyde dehydrogenase (NADP+) activity"/>
    <property type="evidence" value="ECO:0007669"/>
    <property type="project" value="UniProtKB-EC"/>
</dbReference>
<sequence length="485" mass="50486">MIDVSTLVSRIPTGLWIDGESTAPVGGGTFPVLDPATGEVLATVADAGADDAIRALDAACRVQAEWAATSPRERSIILRRAWELVVERTEDLALLMTAEMGKALPESRGEVAYGAEFLRWFSEEAVRIQGRSTRSPGGAGRILVNKVPVGPCLAITPWNFPLAMGTRKIGPALAAGCTMIVKPAAETPLTMLAFAQILAEAGLPAGVVSVLPTSDAAAVSGPLLADPRLRKVTFTGSTPVGRVLIEQSARNVLRTSMELGGNAPFIVFDDADLDAALDGAMAAKMRNGGEACTAANRIMVANSVREEFTARLTERIAALKVGPGHEPGVDVGPLVSAKQRASVAALVDEAVAAGARVRTGGRTVDGPGFFFEPTVLDQVPTDARIVRDEIFGPVAAITGFDTEEEAIAAANDTEFGLAAYIFTQNLDRALRVADALESGMVGVNRGVVSDVAAPFGGVKQSGLGSEGGVEGIDEYLDTKYIGFTA</sequence>
<comment type="caution">
    <text evidence="5">The sequence shown here is derived from an EMBL/GenBank/DDBJ whole genome shotgun (WGS) entry which is preliminary data.</text>
</comment>
<evidence type="ECO:0000256" key="3">
    <source>
        <dbReference type="RuleBase" id="RU003345"/>
    </source>
</evidence>
<dbReference type="GO" id="GO:0102810">
    <property type="term" value="F:glutarate-semialdehyde dehydrogenase (NADP+) activity"/>
    <property type="evidence" value="ECO:0007669"/>
    <property type="project" value="UniProtKB-EC"/>
</dbReference>
<dbReference type="InterPro" id="IPR050740">
    <property type="entry name" value="Aldehyde_DH_Superfamily"/>
</dbReference>
<reference evidence="5 6" key="1">
    <citation type="submission" date="2023-04" db="EMBL/GenBank/DDBJ databases">
        <title>Forest soil microbial communities from Buena Vista Peninsula, Colon Province, Panama.</title>
        <authorList>
            <person name="Bouskill N."/>
        </authorList>
    </citation>
    <scope>NUCLEOTIDE SEQUENCE [LARGE SCALE GENOMIC DNA]</scope>
    <source>
        <strain evidence="5 6">CFH S0262</strain>
    </source>
</reference>
<dbReference type="SUPFAM" id="SSF53720">
    <property type="entry name" value="ALDH-like"/>
    <property type="match status" value="1"/>
</dbReference>
<accession>A0ABT6MJT7</accession>
<protein>
    <submittedName>
        <fullName evidence="5">Succinate-semialdehyde dehydrogenase/glutarate-semialdehyde dehydrogenase</fullName>
        <ecNumber evidence="5">1.2.1.16</ecNumber>
        <ecNumber evidence="5">1.2.1.20</ecNumber>
        <ecNumber evidence="5">1.2.1.79</ecNumber>
    </submittedName>
</protein>
<name>A0ABT6MJT7_9NOCA</name>
<dbReference type="Gene3D" id="3.40.605.10">
    <property type="entry name" value="Aldehyde Dehydrogenase, Chain A, domain 1"/>
    <property type="match status" value="1"/>
</dbReference>
<dbReference type="Gene3D" id="3.40.309.10">
    <property type="entry name" value="Aldehyde Dehydrogenase, Chain A, domain 2"/>
    <property type="match status" value="1"/>
</dbReference>
<evidence type="ECO:0000313" key="6">
    <source>
        <dbReference type="Proteomes" id="UP001160334"/>
    </source>
</evidence>
<dbReference type="InterPro" id="IPR016161">
    <property type="entry name" value="Ald_DH/histidinol_DH"/>
</dbReference>
<dbReference type="EC" id="1.2.1.20" evidence="5"/>
<evidence type="ECO:0000256" key="1">
    <source>
        <dbReference type="ARBA" id="ARBA00023002"/>
    </source>
</evidence>
<dbReference type="Pfam" id="PF00171">
    <property type="entry name" value="Aldedh"/>
    <property type="match status" value="1"/>
</dbReference>
<feature type="active site" evidence="2">
    <location>
        <position position="258"/>
    </location>
</feature>
<dbReference type="PROSITE" id="PS00687">
    <property type="entry name" value="ALDEHYDE_DEHYDR_GLU"/>
    <property type="match status" value="1"/>
</dbReference>
<keyword evidence="1 3" id="KW-0560">Oxidoreductase</keyword>
<proteinExistence type="inferred from homology"/>
<comment type="similarity">
    <text evidence="3">Belongs to the aldehyde dehydrogenase family.</text>
</comment>
<evidence type="ECO:0000256" key="2">
    <source>
        <dbReference type="PROSITE-ProRule" id="PRU10007"/>
    </source>
</evidence>
<dbReference type="PANTHER" id="PTHR43353:SF5">
    <property type="entry name" value="SUCCINATE-SEMIALDEHYDE DEHYDROGENASE, MITOCHONDRIAL"/>
    <property type="match status" value="1"/>
</dbReference>
<keyword evidence="6" id="KW-1185">Reference proteome</keyword>
<gene>
    <name evidence="5" type="ORF">M2280_004865</name>
</gene>
<evidence type="ECO:0000259" key="4">
    <source>
        <dbReference type="Pfam" id="PF00171"/>
    </source>
</evidence>
<dbReference type="InterPro" id="IPR015590">
    <property type="entry name" value="Aldehyde_DH_dom"/>
</dbReference>
<dbReference type="RefSeq" id="WP_280762883.1">
    <property type="nucleotide sequence ID" value="NZ_JARXVC010000015.1"/>
</dbReference>
<dbReference type="InterPro" id="IPR016163">
    <property type="entry name" value="Ald_DH_C"/>
</dbReference>
<dbReference type="PANTHER" id="PTHR43353">
    <property type="entry name" value="SUCCINATE-SEMIALDEHYDE DEHYDROGENASE, MITOCHONDRIAL"/>
    <property type="match status" value="1"/>
</dbReference>
<dbReference type="InterPro" id="IPR016162">
    <property type="entry name" value="Ald_DH_N"/>
</dbReference>
<dbReference type="InterPro" id="IPR029510">
    <property type="entry name" value="Ald_DH_CS_GLU"/>
</dbReference>
<dbReference type="EMBL" id="JARXVC010000015">
    <property type="protein sequence ID" value="MDH6283614.1"/>
    <property type="molecule type" value="Genomic_DNA"/>
</dbReference>
<dbReference type="EC" id="1.2.1.79" evidence="5"/>